<dbReference type="EMBL" id="BLLF01007645">
    <property type="protein sequence ID" value="GFH33045.1"/>
    <property type="molecule type" value="Genomic_DNA"/>
</dbReference>
<dbReference type="InterPro" id="IPR039537">
    <property type="entry name" value="Retrotran_Ty1/copia-like"/>
</dbReference>
<evidence type="ECO:0000256" key="7">
    <source>
        <dbReference type="ARBA" id="ARBA00022918"/>
    </source>
</evidence>
<dbReference type="GO" id="GO:0003887">
    <property type="term" value="F:DNA-directed DNA polymerase activity"/>
    <property type="evidence" value="ECO:0007669"/>
    <property type="project" value="UniProtKB-KW"/>
</dbReference>
<evidence type="ECO:0000256" key="2">
    <source>
        <dbReference type="ARBA" id="ARBA00022723"/>
    </source>
</evidence>
<evidence type="ECO:0000313" key="12">
    <source>
        <dbReference type="Proteomes" id="UP000485058"/>
    </source>
</evidence>
<keyword evidence="3" id="KW-0255">Endonuclease</keyword>
<dbReference type="GO" id="GO:0016787">
    <property type="term" value="F:hydrolase activity"/>
    <property type="evidence" value="ECO:0007669"/>
    <property type="project" value="UniProtKB-KW"/>
</dbReference>
<keyword evidence="6" id="KW-0229">DNA integration</keyword>
<dbReference type="GO" id="GO:0015074">
    <property type="term" value="P:DNA integration"/>
    <property type="evidence" value="ECO:0007669"/>
    <property type="project" value="UniProtKB-KW"/>
</dbReference>
<protein>
    <submittedName>
        <fullName evidence="11">Integrase catalytic domain-containing protein</fullName>
    </submittedName>
</protein>
<keyword evidence="4" id="KW-0378">Hydrolase</keyword>
<evidence type="ECO:0000256" key="1">
    <source>
        <dbReference type="ARBA" id="ARBA00022722"/>
    </source>
</evidence>
<dbReference type="InterPro" id="IPR057670">
    <property type="entry name" value="SH3_retrovirus"/>
</dbReference>
<keyword evidence="12" id="KW-1185">Reference proteome</keyword>
<keyword evidence="5" id="KW-0460">Magnesium</keyword>
<evidence type="ECO:0000256" key="5">
    <source>
        <dbReference type="ARBA" id="ARBA00022842"/>
    </source>
</evidence>
<keyword evidence="7" id="KW-0695">RNA-directed DNA polymerase</keyword>
<dbReference type="PANTHER" id="PTHR42648">
    <property type="entry name" value="TRANSPOSASE, PUTATIVE-RELATED"/>
    <property type="match status" value="1"/>
</dbReference>
<dbReference type="GO" id="GO:0046872">
    <property type="term" value="F:metal ion binding"/>
    <property type="evidence" value="ECO:0007669"/>
    <property type="project" value="UniProtKB-KW"/>
</dbReference>
<keyword evidence="8" id="KW-0239">DNA-directed DNA polymerase</keyword>
<feature type="non-terminal residue" evidence="11">
    <location>
        <position position="213"/>
    </location>
</feature>
<evidence type="ECO:0000256" key="6">
    <source>
        <dbReference type="ARBA" id="ARBA00022908"/>
    </source>
</evidence>
<accession>A0A6A0AKM7</accession>
<dbReference type="AlphaFoldDB" id="A0A6A0AKM7"/>
<dbReference type="GO" id="GO:0004519">
    <property type="term" value="F:endonuclease activity"/>
    <property type="evidence" value="ECO:0007669"/>
    <property type="project" value="UniProtKB-KW"/>
</dbReference>
<evidence type="ECO:0000313" key="11">
    <source>
        <dbReference type="EMBL" id="GFH33045.1"/>
    </source>
</evidence>
<evidence type="ECO:0000259" key="10">
    <source>
        <dbReference type="PROSITE" id="PS50994"/>
    </source>
</evidence>
<keyword evidence="8" id="KW-0808">Transferase</keyword>
<dbReference type="InterPro" id="IPR001584">
    <property type="entry name" value="Integrase_cat-core"/>
</dbReference>
<dbReference type="SUPFAM" id="SSF53098">
    <property type="entry name" value="Ribonuclease H-like"/>
    <property type="match status" value="1"/>
</dbReference>
<organism evidence="11 12">
    <name type="scientific">Haematococcus lacustris</name>
    <name type="common">Green alga</name>
    <name type="synonym">Haematococcus pluvialis</name>
    <dbReference type="NCBI Taxonomy" id="44745"/>
    <lineage>
        <taxon>Eukaryota</taxon>
        <taxon>Viridiplantae</taxon>
        <taxon>Chlorophyta</taxon>
        <taxon>core chlorophytes</taxon>
        <taxon>Chlorophyceae</taxon>
        <taxon>CS clade</taxon>
        <taxon>Chlamydomonadales</taxon>
        <taxon>Haematococcaceae</taxon>
        <taxon>Haematococcus</taxon>
    </lineage>
</organism>
<evidence type="ECO:0000256" key="4">
    <source>
        <dbReference type="ARBA" id="ARBA00022801"/>
    </source>
</evidence>
<evidence type="ECO:0000256" key="3">
    <source>
        <dbReference type="ARBA" id="ARBA00022759"/>
    </source>
</evidence>
<name>A0A6A0AKM7_HAELA</name>
<keyword evidence="8" id="KW-0548">Nucleotidyltransferase</keyword>
<dbReference type="Proteomes" id="UP000485058">
    <property type="component" value="Unassembled WGS sequence"/>
</dbReference>
<sequence length="213" mass="23719">MDVCGPMPNAGRDGSRYIATFLDEHTGLSVIQLLTSKDQVPTAVQRVITELETQSGQRCKALRSDNGSEYSNKTMSAWCSSKGIQQQFSAPYCPEQNGKAERLNRTIMQHATNSSAASWFLGQLVTPWEAFYHRKPNLSALRVFGATAWVYVTQPNRNKLQPKAVKGIFVGYAVGSKAYKVWVNGRLEWIDETAVLNHHRSMQLPVQSPVTSV</sequence>
<comment type="caution">
    <text evidence="11">The sequence shown here is derived from an EMBL/GenBank/DDBJ whole genome shotgun (WGS) entry which is preliminary data.</text>
</comment>
<keyword evidence="9" id="KW-0233">DNA recombination</keyword>
<dbReference type="Gene3D" id="3.30.420.10">
    <property type="entry name" value="Ribonuclease H-like superfamily/Ribonuclease H"/>
    <property type="match status" value="1"/>
</dbReference>
<feature type="domain" description="Integrase catalytic" evidence="10">
    <location>
        <begin position="1"/>
        <end position="109"/>
    </location>
</feature>
<keyword evidence="2" id="KW-0479">Metal-binding</keyword>
<gene>
    <name evidence="11" type="ORF">HaLaN_32356</name>
</gene>
<dbReference type="InterPro" id="IPR012337">
    <property type="entry name" value="RNaseH-like_sf"/>
</dbReference>
<dbReference type="InterPro" id="IPR036397">
    <property type="entry name" value="RNaseH_sf"/>
</dbReference>
<dbReference type="GO" id="GO:0003676">
    <property type="term" value="F:nucleic acid binding"/>
    <property type="evidence" value="ECO:0007669"/>
    <property type="project" value="InterPro"/>
</dbReference>
<dbReference type="GO" id="GO:0003964">
    <property type="term" value="F:RNA-directed DNA polymerase activity"/>
    <property type="evidence" value="ECO:0007669"/>
    <property type="project" value="UniProtKB-KW"/>
</dbReference>
<reference evidence="11 12" key="1">
    <citation type="submission" date="2020-02" db="EMBL/GenBank/DDBJ databases">
        <title>Draft genome sequence of Haematococcus lacustris strain NIES-144.</title>
        <authorList>
            <person name="Morimoto D."/>
            <person name="Nakagawa S."/>
            <person name="Yoshida T."/>
            <person name="Sawayama S."/>
        </authorList>
    </citation>
    <scope>NUCLEOTIDE SEQUENCE [LARGE SCALE GENOMIC DNA]</scope>
    <source>
        <strain evidence="11 12">NIES-144</strain>
    </source>
</reference>
<evidence type="ECO:0000256" key="8">
    <source>
        <dbReference type="ARBA" id="ARBA00022932"/>
    </source>
</evidence>
<dbReference type="Pfam" id="PF00665">
    <property type="entry name" value="rve"/>
    <property type="match status" value="1"/>
</dbReference>
<proteinExistence type="predicted"/>
<keyword evidence="1" id="KW-0540">Nuclease</keyword>
<dbReference type="GO" id="GO:0006310">
    <property type="term" value="P:DNA recombination"/>
    <property type="evidence" value="ECO:0007669"/>
    <property type="project" value="UniProtKB-KW"/>
</dbReference>
<evidence type="ECO:0000256" key="9">
    <source>
        <dbReference type="ARBA" id="ARBA00023172"/>
    </source>
</evidence>
<dbReference type="Pfam" id="PF25597">
    <property type="entry name" value="SH3_retrovirus"/>
    <property type="match status" value="1"/>
</dbReference>
<dbReference type="PANTHER" id="PTHR42648:SF11">
    <property type="entry name" value="TRANSPOSON TY4-P GAG-POL POLYPROTEIN"/>
    <property type="match status" value="1"/>
</dbReference>
<dbReference type="PROSITE" id="PS50994">
    <property type="entry name" value="INTEGRASE"/>
    <property type="match status" value="1"/>
</dbReference>